<evidence type="ECO:0000313" key="3">
    <source>
        <dbReference type="Proteomes" id="UP000316330"/>
    </source>
</evidence>
<accession>A0A559JX86</accession>
<organism evidence="2 3">
    <name type="scientific">Cohnella terricola</name>
    <dbReference type="NCBI Taxonomy" id="1289167"/>
    <lineage>
        <taxon>Bacteria</taxon>
        <taxon>Bacillati</taxon>
        <taxon>Bacillota</taxon>
        <taxon>Bacilli</taxon>
        <taxon>Bacillales</taxon>
        <taxon>Paenibacillaceae</taxon>
        <taxon>Cohnella</taxon>
    </lineage>
</organism>
<dbReference type="Pfam" id="PF13072">
    <property type="entry name" value="MciZ"/>
    <property type="match status" value="1"/>
</dbReference>
<dbReference type="AlphaFoldDB" id="A0A559JX86"/>
<name>A0A559JX86_9BACL</name>
<gene>
    <name evidence="2" type="primary">mciZ</name>
    <name evidence="2" type="ORF">FPZ45_02635</name>
</gene>
<keyword evidence="3" id="KW-1185">Reference proteome</keyword>
<feature type="region of interest" description="Disordered" evidence="1">
    <location>
        <begin position="31"/>
        <end position="50"/>
    </location>
</feature>
<dbReference type="Proteomes" id="UP000316330">
    <property type="component" value="Unassembled WGS sequence"/>
</dbReference>
<proteinExistence type="predicted"/>
<protein>
    <submittedName>
        <fullName evidence="2">Z-ring formation inhibitor MciZ</fullName>
    </submittedName>
</protein>
<sequence>MLKKYTSPHRLQLVGKAWEIRQALRQEKKLRGGRTTLAEALSGQRSQNTR</sequence>
<dbReference type="OrthoDB" id="2990038at2"/>
<reference evidence="2 3" key="1">
    <citation type="submission" date="2019-07" db="EMBL/GenBank/DDBJ databases">
        <authorList>
            <person name="Kim J."/>
        </authorList>
    </citation>
    <scope>NUCLEOTIDE SEQUENCE [LARGE SCALE GENOMIC DNA]</scope>
    <source>
        <strain evidence="2 3">G13</strain>
    </source>
</reference>
<dbReference type="EMBL" id="VNJJ01000001">
    <property type="protein sequence ID" value="TVY04494.1"/>
    <property type="molecule type" value="Genomic_DNA"/>
</dbReference>
<evidence type="ECO:0000256" key="1">
    <source>
        <dbReference type="SAM" id="MobiDB-lite"/>
    </source>
</evidence>
<evidence type="ECO:0000313" key="2">
    <source>
        <dbReference type="EMBL" id="TVY04494.1"/>
    </source>
</evidence>
<dbReference type="InterPro" id="IPR025177">
    <property type="entry name" value="MciZ"/>
</dbReference>
<dbReference type="RefSeq" id="WP_144698067.1">
    <property type="nucleotide sequence ID" value="NZ_VNJJ01000001.1"/>
</dbReference>
<comment type="caution">
    <text evidence="2">The sequence shown here is derived from an EMBL/GenBank/DDBJ whole genome shotgun (WGS) entry which is preliminary data.</text>
</comment>